<dbReference type="PANTHER" id="PTHR32322">
    <property type="entry name" value="INNER MEMBRANE TRANSPORTER"/>
    <property type="match status" value="1"/>
</dbReference>
<dbReference type="SUPFAM" id="SSF103481">
    <property type="entry name" value="Multidrug resistance efflux transporter EmrE"/>
    <property type="match status" value="2"/>
</dbReference>
<dbReference type="RefSeq" id="WP_273840697.1">
    <property type="nucleotide sequence ID" value="NZ_JAQQWT010000002.1"/>
</dbReference>
<feature type="domain" description="EamA" evidence="8">
    <location>
        <begin position="158"/>
        <end position="294"/>
    </location>
</feature>
<dbReference type="InterPro" id="IPR050638">
    <property type="entry name" value="AA-Vitamin_Transporters"/>
</dbReference>
<dbReference type="PANTHER" id="PTHR32322:SF18">
    <property type="entry name" value="S-ADENOSYLMETHIONINE_S-ADENOSYLHOMOCYSTEINE TRANSPORTER"/>
    <property type="match status" value="1"/>
</dbReference>
<dbReference type="Proteomes" id="UP001589833">
    <property type="component" value="Unassembled WGS sequence"/>
</dbReference>
<feature type="transmembrane region" description="Helical" evidence="7">
    <location>
        <begin position="12"/>
        <end position="37"/>
    </location>
</feature>
<evidence type="ECO:0000256" key="5">
    <source>
        <dbReference type="ARBA" id="ARBA00022989"/>
    </source>
</evidence>
<protein>
    <submittedName>
        <fullName evidence="9">DMT family transporter</fullName>
    </submittedName>
</protein>
<comment type="similarity">
    <text evidence="2">Belongs to the EamA transporter family.</text>
</comment>
<accession>A0ABV6NH34</accession>
<dbReference type="InterPro" id="IPR000620">
    <property type="entry name" value="EamA_dom"/>
</dbReference>
<feature type="transmembrane region" description="Helical" evidence="7">
    <location>
        <begin position="43"/>
        <end position="63"/>
    </location>
</feature>
<keyword evidence="10" id="KW-1185">Reference proteome</keyword>
<feature type="transmembrane region" description="Helical" evidence="7">
    <location>
        <begin position="75"/>
        <end position="93"/>
    </location>
</feature>
<keyword evidence="3" id="KW-1003">Cell membrane</keyword>
<evidence type="ECO:0000259" key="8">
    <source>
        <dbReference type="Pfam" id="PF00892"/>
    </source>
</evidence>
<evidence type="ECO:0000256" key="6">
    <source>
        <dbReference type="ARBA" id="ARBA00023136"/>
    </source>
</evidence>
<proteinExistence type="inferred from homology"/>
<evidence type="ECO:0000256" key="1">
    <source>
        <dbReference type="ARBA" id="ARBA00004651"/>
    </source>
</evidence>
<evidence type="ECO:0000256" key="4">
    <source>
        <dbReference type="ARBA" id="ARBA00022692"/>
    </source>
</evidence>
<evidence type="ECO:0000256" key="3">
    <source>
        <dbReference type="ARBA" id="ARBA00022475"/>
    </source>
</evidence>
<dbReference type="InterPro" id="IPR037185">
    <property type="entry name" value="EmrE-like"/>
</dbReference>
<organism evidence="9 10">
    <name type="scientific">Halalkalibacter alkalisediminis</name>
    <dbReference type="NCBI Taxonomy" id="935616"/>
    <lineage>
        <taxon>Bacteria</taxon>
        <taxon>Bacillati</taxon>
        <taxon>Bacillota</taxon>
        <taxon>Bacilli</taxon>
        <taxon>Bacillales</taxon>
        <taxon>Bacillaceae</taxon>
        <taxon>Halalkalibacter</taxon>
    </lineage>
</organism>
<keyword evidence="4 7" id="KW-0812">Transmembrane</keyword>
<feature type="transmembrane region" description="Helical" evidence="7">
    <location>
        <begin position="161"/>
        <end position="177"/>
    </location>
</feature>
<feature type="transmembrane region" description="Helical" evidence="7">
    <location>
        <begin position="131"/>
        <end position="149"/>
    </location>
</feature>
<name>A0ABV6NH34_9BACI</name>
<evidence type="ECO:0000313" key="10">
    <source>
        <dbReference type="Proteomes" id="UP001589833"/>
    </source>
</evidence>
<feature type="transmembrane region" description="Helical" evidence="7">
    <location>
        <begin position="105"/>
        <end position="124"/>
    </location>
</feature>
<sequence length="315" mass="35063">MEWKVKMKDKPLAFTYGVVFLVMITWGLNVVLLKVLVEAFPPVTMTTFRIMLAGVTALTIVLFGRSIRKLTKKEWYLTFLGALFGVVGHHYFLATGLTLTNATNAVLILALLPLTTSILAVIFLKDRLTRWRLFGIGVAFIGVLFIQGGGTGTWSIDLGEFYVFLAMVFQAISFIYIKKATSTLDSKQMTSLMLLLGSVGLLLISLVVEPSGVTNLFQASLVLYVLFFISSILATAVGHFLFNAAIQHIGAGQTAIFNNFVPFFGLIFSALFLKEQVYWYQTFGFMFIVIGVLFGTGYIERAFLKHKQLLHNKSM</sequence>
<evidence type="ECO:0000256" key="7">
    <source>
        <dbReference type="SAM" id="Phobius"/>
    </source>
</evidence>
<feature type="transmembrane region" description="Helical" evidence="7">
    <location>
        <begin position="278"/>
        <end position="299"/>
    </location>
</feature>
<gene>
    <name evidence="9" type="ORF">ACFFH4_13000</name>
</gene>
<keyword evidence="5 7" id="KW-1133">Transmembrane helix</keyword>
<dbReference type="Pfam" id="PF00892">
    <property type="entry name" value="EamA"/>
    <property type="match status" value="2"/>
</dbReference>
<comment type="subcellular location">
    <subcellularLocation>
        <location evidence="1">Cell membrane</location>
        <topology evidence="1">Multi-pass membrane protein</topology>
    </subcellularLocation>
</comment>
<feature type="transmembrane region" description="Helical" evidence="7">
    <location>
        <begin position="189"/>
        <end position="208"/>
    </location>
</feature>
<feature type="transmembrane region" description="Helical" evidence="7">
    <location>
        <begin position="254"/>
        <end position="272"/>
    </location>
</feature>
<evidence type="ECO:0000313" key="9">
    <source>
        <dbReference type="EMBL" id="MFC0559971.1"/>
    </source>
</evidence>
<dbReference type="EMBL" id="JBHLTR010000017">
    <property type="protein sequence ID" value="MFC0559971.1"/>
    <property type="molecule type" value="Genomic_DNA"/>
</dbReference>
<feature type="domain" description="EamA" evidence="8">
    <location>
        <begin position="17"/>
        <end position="146"/>
    </location>
</feature>
<comment type="caution">
    <text evidence="9">The sequence shown here is derived from an EMBL/GenBank/DDBJ whole genome shotgun (WGS) entry which is preliminary data.</text>
</comment>
<feature type="transmembrane region" description="Helical" evidence="7">
    <location>
        <begin position="220"/>
        <end position="242"/>
    </location>
</feature>
<reference evidence="9 10" key="1">
    <citation type="submission" date="2024-09" db="EMBL/GenBank/DDBJ databases">
        <authorList>
            <person name="Sun Q."/>
            <person name="Mori K."/>
        </authorList>
    </citation>
    <scope>NUCLEOTIDE SEQUENCE [LARGE SCALE GENOMIC DNA]</scope>
    <source>
        <strain evidence="9 10">NCAIM B.02301</strain>
    </source>
</reference>
<keyword evidence="6 7" id="KW-0472">Membrane</keyword>
<evidence type="ECO:0000256" key="2">
    <source>
        <dbReference type="ARBA" id="ARBA00007362"/>
    </source>
</evidence>